<dbReference type="SUPFAM" id="SSF52058">
    <property type="entry name" value="L domain-like"/>
    <property type="match status" value="1"/>
</dbReference>
<dbReference type="AlphaFoldDB" id="B0EJY5"/>
<proteinExistence type="predicted"/>
<dbReference type="EMBL" id="DS549645">
    <property type="protein sequence ID" value="EDR25151.1"/>
    <property type="molecule type" value="Genomic_DNA"/>
</dbReference>
<dbReference type="RefSeq" id="XP_001738511.1">
    <property type="nucleotide sequence ID" value="XM_001738459.1"/>
</dbReference>
<name>B0EJY5_ENTDS</name>
<evidence type="ECO:0008006" key="3">
    <source>
        <dbReference type="Google" id="ProtNLM"/>
    </source>
</evidence>
<dbReference type="Pfam" id="PF13306">
    <property type="entry name" value="LRR_5"/>
    <property type="match status" value="1"/>
</dbReference>
<dbReference type="InterPro" id="IPR026906">
    <property type="entry name" value="LRR_5"/>
</dbReference>
<keyword evidence="2" id="KW-1185">Reference proteome</keyword>
<dbReference type="InterPro" id="IPR053139">
    <property type="entry name" value="Surface_bspA-like"/>
</dbReference>
<dbReference type="Gene3D" id="3.80.10.10">
    <property type="entry name" value="Ribonuclease Inhibitor"/>
    <property type="match status" value="1"/>
</dbReference>
<sequence>MIEKNMELQYHQKLNHLEIGNGCFLGCISLTSINIPSSISEIGDLCFCKCTSLTSITLPSSISKLGCDCLSECSSLISINIPSSITSFGKSCFYECGCEDELKNNETIPRDCFDKHQ</sequence>
<accession>B0EJY5</accession>
<dbReference type="VEuPathDB" id="AmoebaDB:EDI_134720"/>
<protein>
    <recommendedName>
        <fullName evidence="3">Leucine rich repeat containing protein BspA family protein</fullName>
    </recommendedName>
</protein>
<reference evidence="2" key="1">
    <citation type="submission" date="2007-12" db="EMBL/GenBank/DDBJ databases">
        <title>Annotation of Entamoeba dispar SAW760.</title>
        <authorList>
            <person name="Lorenzi H."/>
            <person name="Inman J."/>
            <person name="Schobel S."/>
            <person name="Amedeo P."/>
            <person name="Caler E."/>
        </authorList>
    </citation>
    <scope>NUCLEOTIDE SEQUENCE [LARGE SCALE GENOMIC DNA]</scope>
    <source>
        <strain evidence="2">ATCC PRA-260 / SAW760</strain>
    </source>
</reference>
<organism evidence="2">
    <name type="scientific">Entamoeba dispar (strain ATCC PRA-260 / SAW760)</name>
    <dbReference type="NCBI Taxonomy" id="370354"/>
    <lineage>
        <taxon>Eukaryota</taxon>
        <taxon>Amoebozoa</taxon>
        <taxon>Evosea</taxon>
        <taxon>Archamoebae</taxon>
        <taxon>Mastigamoebida</taxon>
        <taxon>Entamoebidae</taxon>
        <taxon>Entamoeba</taxon>
    </lineage>
</organism>
<gene>
    <name evidence="1" type="ORF">EDI_134720</name>
</gene>
<evidence type="ECO:0000313" key="1">
    <source>
        <dbReference type="EMBL" id="EDR25151.1"/>
    </source>
</evidence>
<dbReference type="PANTHER" id="PTHR45661">
    <property type="entry name" value="SURFACE ANTIGEN"/>
    <property type="match status" value="1"/>
</dbReference>
<evidence type="ECO:0000313" key="2">
    <source>
        <dbReference type="Proteomes" id="UP000008076"/>
    </source>
</evidence>
<dbReference type="InterPro" id="IPR032675">
    <property type="entry name" value="LRR_dom_sf"/>
</dbReference>
<dbReference type="Proteomes" id="UP000008076">
    <property type="component" value="Unassembled WGS sequence"/>
</dbReference>
<dbReference type="PANTHER" id="PTHR45661:SF3">
    <property type="entry name" value="IG-LIKE DOMAIN-CONTAINING PROTEIN"/>
    <property type="match status" value="1"/>
</dbReference>
<dbReference type="KEGG" id="edi:EDI_134720"/>
<dbReference type="GeneID" id="5883604"/>